<sequence length="400" mass="45094">MITSDVGVQTKNIDLKGHFKVAAKDLMNLGDRILLPITVEELPSEKHEYHCNDEEINFVHNLELYKDPAIIVVNKPPGLPVQGGIGIKRSLDELAATYLRYDCSEPPRLVGRGGSLVIAHVSRPKLISHQAQGILSNPTNQELAYWVHRLDRDSSGILIMGRTQTSATILHSIFREKTFGASNNDIDTKKRILQRRYWALVIGSPRRPRGLISAPLGKSCSSLIFIPQVVVDDGKSERITIVDNVQTMSSQHAITEYRVIKSSCHGYTWLELSPLTGRKHQLRVHCAEVLRTPIVGDYKYGWQAHRKWKQLFQSNIEKNLDENLSNRKTHPFGLDLESGSILDKQPHLHLHCKQMVLPNVSLALQNLQLSAECDLSELEGLEFVAPLPSHMQRSWDILNS</sequence>
<dbReference type="EMBL" id="QGNW01001221">
    <property type="protein sequence ID" value="RVW49585.1"/>
    <property type="molecule type" value="Genomic_DNA"/>
</dbReference>
<dbReference type="Proteomes" id="UP000288805">
    <property type="component" value="Unassembled WGS sequence"/>
</dbReference>
<evidence type="ECO:0000256" key="1">
    <source>
        <dbReference type="ARBA" id="ARBA00004173"/>
    </source>
</evidence>
<evidence type="ECO:0000259" key="5">
    <source>
        <dbReference type="Pfam" id="PF00849"/>
    </source>
</evidence>
<organism evidence="6 7">
    <name type="scientific">Vitis vinifera</name>
    <name type="common">Grape</name>
    <dbReference type="NCBI Taxonomy" id="29760"/>
    <lineage>
        <taxon>Eukaryota</taxon>
        <taxon>Viridiplantae</taxon>
        <taxon>Streptophyta</taxon>
        <taxon>Embryophyta</taxon>
        <taxon>Tracheophyta</taxon>
        <taxon>Spermatophyta</taxon>
        <taxon>Magnoliopsida</taxon>
        <taxon>eudicotyledons</taxon>
        <taxon>Gunneridae</taxon>
        <taxon>Pentapetalae</taxon>
        <taxon>rosids</taxon>
        <taxon>Vitales</taxon>
        <taxon>Vitaceae</taxon>
        <taxon>Viteae</taxon>
        <taxon>Vitis</taxon>
    </lineage>
</organism>
<evidence type="ECO:0000256" key="3">
    <source>
        <dbReference type="ARBA" id="ARBA00023128"/>
    </source>
</evidence>
<proteinExistence type="inferred from homology"/>
<comment type="caution">
    <text evidence="6">The sequence shown here is derived from an EMBL/GenBank/DDBJ whole genome shotgun (WGS) entry which is preliminary data.</text>
</comment>
<keyword evidence="4" id="KW-0413">Isomerase</keyword>
<dbReference type="InterPro" id="IPR020103">
    <property type="entry name" value="PsdUridine_synth_cat_dom_sf"/>
</dbReference>
<evidence type="ECO:0000256" key="2">
    <source>
        <dbReference type="ARBA" id="ARBA00010876"/>
    </source>
</evidence>
<dbReference type="InterPro" id="IPR050188">
    <property type="entry name" value="RluA_PseudoU_synthase"/>
</dbReference>
<protein>
    <submittedName>
        <fullName evidence="6">RNA pseudouridine synthase 4, mitochondrial</fullName>
    </submittedName>
</protein>
<dbReference type="GO" id="GO:0003723">
    <property type="term" value="F:RNA binding"/>
    <property type="evidence" value="ECO:0007669"/>
    <property type="project" value="InterPro"/>
</dbReference>
<dbReference type="Gene3D" id="3.30.2350.10">
    <property type="entry name" value="Pseudouridine synthase"/>
    <property type="match status" value="1"/>
</dbReference>
<evidence type="ECO:0000313" key="7">
    <source>
        <dbReference type="Proteomes" id="UP000288805"/>
    </source>
</evidence>
<feature type="domain" description="Pseudouridine synthase RsuA/RluA-like" evidence="5">
    <location>
        <begin position="70"/>
        <end position="287"/>
    </location>
</feature>
<keyword evidence="3" id="KW-0496">Mitochondrion</keyword>
<dbReference type="SUPFAM" id="SSF55120">
    <property type="entry name" value="Pseudouridine synthase"/>
    <property type="match status" value="1"/>
</dbReference>
<dbReference type="InterPro" id="IPR006145">
    <property type="entry name" value="PsdUridine_synth_RsuA/RluA"/>
</dbReference>
<accession>A0A438EPN8</accession>
<reference evidence="6 7" key="1">
    <citation type="journal article" date="2018" name="PLoS Genet.">
        <title>Population sequencing reveals clonal diversity and ancestral inbreeding in the grapevine cultivar Chardonnay.</title>
        <authorList>
            <person name="Roach M.J."/>
            <person name="Johnson D.L."/>
            <person name="Bohlmann J."/>
            <person name="van Vuuren H.J."/>
            <person name="Jones S.J."/>
            <person name="Pretorius I.S."/>
            <person name="Schmidt S.A."/>
            <person name="Borneman A.R."/>
        </authorList>
    </citation>
    <scope>NUCLEOTIDE SEQUENCE [LARGE SCALE GENOMIC DNA]</scope>
    <source>
        <strain evidence="7">cv. Chardonnay</strain>
        <tissue evidence="6">Leaf</tissue>
    </source>
</reference>
<gene>
    <name evidence="6" type="primary">VvCHDh000406_0</name>
    <name evidence="6" type="ORF">CK203_076749</name>
</gene>
<comment type="similarity">
    <text evidence="2">Belongs to the pseudouridine synthase RluA family.</text>
</comment>
<dbReference type="CDD" id="cd02869">
    <property type="entry name" value="PseudoU_synth_RluA_like"/>
    <property type="match status" value="1"/>
</dbReference>
<dbReference type="GO" id="GO:0005739">
    <property type="term" value="C:mitochondrion"/>
    <property type="evidence" value="ECO:0007669"/>
    <property type="project" value="UniProtKB-SubCell"/>
</dbReference>
<dbReference type="Pfam" id="PF00849">
    <property type="entry name" value="PseudoU_synth_2"/>
    <property type="match status" value="1"/>
</dbReference>
<evidence type="ECO:0000256" key="4">
    <source>
        <dbReference type="ARBA" id="ARBA00023235"/>
    </source>
</evidence>
<comment type="subcellular location">
    <subcellularLocation>
        <location evidence="1">Mitochondrion</location>
    </subcellularLocation>
</comment>
<dbReference type="GO" id="GO:0001522">
    <property type="term" value="P:pseudouridine synthesis"/>
    <property type="evidence" value="ECO:0007669"/>
    <property type="project" value="InterPro"/>
</dbReference>
<dbReference type="GO" id="GO:0009982">
    <property type="term" value="F:pseudouridine synthase activity"/>
    <property type="evidence" value="ECO:0007669"/>
    <property type="project" value="InterPro"/>
</dbReference>
<evidence type="ECO:0000313" key="6">
    <source>
        <dbReference type="EMBL" id="RVW49585.1"/>
    </source>
</evidence>
<name>A0A438EPN8_VITVI</name>
<dbReference type="PANTHER" id="PTHR21600:SF81">
    <property type="entry name" value="21S RRNA PSEUDOURIDINE(2819) SYNTHASE"/>
    <property type="match status" value="1"/>
</dbReference>
<dbReference type="PANTHER" id="PTHR21600">
    <property type="entry name" value="MITOCHONDRIAL RNA PSEUDOURIDINE SYNTHASE"/>
    <property type="match status" value="1"/>
</dbReference>
<dbReference type="AlphaFoldDB" id="A0A438EPN8"/>